<name>A0ABD2NQG9_9CUCU</name>
<gene>
    <name evidence="1" type="ORF">HHI36_003984</name>
</gene>
<evidence type="ECO:0000313" key="1">
    <source>
        <dbReference type="EMBL" id="KAL3280749.1"/>
    </source>
</evidence>
<accession>A0ABD2NQG9</accession>
<sequence length="111" mass="12351">MYPFNPYIPEYAYLVDEANNNKLTVTVTARRQPEQEKVPVPTVVPGLTTLEREIPLEPIAGPSSRSSALYFHHPDPVAGPSSRPDNLVSKNSDTIFFEIAGSSSFQENKFK</sequence>
<dbReference type="EMBL" id="JABFTP020000144">
    <property type="protein sequence ID" value="KAL3280749.1"/>
    <property type="molecule type" value="Genomic_DNA"/>
</dbReference>
<protein>
    <submittedName>
        <fullName evidence="1">Uncharacterized protein</fullName>
    </submittedName>
</protein>
<comment type="caution">
    <text evidence="1">The sequence shown here is derived from an EMBL/GenBank/DDBJ whole genome shotgun (WGS) entry which is preliminary data.</text>
</comment>
<organism evidence="1 2">
    <name type="scientific">Cryptolaemus montrouzieri</name>
    <dbReference type="NCBI Taxonomy" id="559131"/>
    <lineage>
        <taxon>Eukaryota</taxon>
        <taxon>Metazoa</taxon>
        <taxon>Ecdysozoa</taxon>
        <taxon>Arthropoda</taxon>
        <taxon>Hexapoda</taxon>
        <taxon>Insecta</taxon>
        <taxon>Pterygota</taxon>
        <taxon>Neoptera</taxon>
        <taxon>Endopterygota</taxon>
        <taxon>Coleoptera</taxon>
        <taxon>Polyphaga</taxon>
        <taxon>Cucujiformia</taxon>
        <taxon>Coccinelloidea</taxon>
        <taxon>Coccinellidae</taxon>
        <taxon>Scymninae</taxon>
        <taxon>Scymnini</taxon>
        <taxon>Cryptolaemus</taxon>
    </lineage>
</organism>
<dbReference type="Proteomes" id="UP001516400">
    <property type="component" value="Unassembled WGS sequence"/>
</dbReference>
<evidence type="ECO:0000313" key="2">
    <source>
        <dbReference type="Proteomes" id="UP001516400"/>
    </source>
</evidence>
<keyword evidence="2" id="KW-1185">Reference proteome</keyword>
<proteinExistence type="predicted"/>
<reference evidence="1 2" key="1">
    <citation type="journal article" date="2021" name="BMC Biol.">
        <title>Horizontally acquired antibacterial genes associated with adaptive radiation of ladybird beetles.</title>
        <authorList>
            <person name="Li H.S."/>
            <person name="Tang X.F."/>
            <person name="Huang Y.H."/>
            <person name="Xu Z.Y."/>
            <person name="Chen M.L."/>
            <person name="Du X.Y."/>
            <person name="Qiu B.Y."/>
            <person name="Chen P.T."/>
            <person name="Zhang W."/>
            <person name="Slipinski A."/>
            <person name="Escalona H.E."/>
            <person name="Waterhouse R.M."/>
            <person name="Zwick A."/>
            <person name="Pang H."/>
        </authorList>
    </citation>
    <scope>NUCLEOTIDE SEQUENCE [LARGE SCALE GENOMIC DNA]</scope>
    <source>
        <strain evidence="1">SYSU2018</strain>
    </source>
</reference>
<dbReference type="AlphaFoldDB" id="A0ABD2NQG9"/>